<keyword evidence="2" id="KW-1185">Reference proteome</keyword>
<organism evidence="1 2">
    <name type="scientific">Quercus suber</name>
    <name type="common">Cork oak</name>
    <dbReference type="NCBI Taxonomy" id="58331"/>
    <lineage>
        <taxon>Eukaryota</taxon>
        <taxon>Viridiplantae</taxon>
        <taxon>Streptophyta</taxon>
        <taxon>Embryophyta</taxon>
        <taxon>Tracheophyta</taxon>
        <taxon>Spermatophyta</taxon>
        <taxon>Magnoliopsida</taxon>
        <taxon>eudicotyledons</taxon>
        <taxon>Gunneridae</taxon>
        <taxon>Pentapetalae</taxon>
        <taxon>rosids</taxon>
        <taxon>fabids</taxon>
        <taxon>Fagales</taxon>
        <taxon>Fagaceae</taxon>
        <taxon>Quercus</taxon>
    </lineage>
</organism>
<reference evidence="1 2" key="1">
    <citation type="journal article" date="2018" name="Sci. Data">
        <title>The draft genome sequence of cork oak.</title>
        <authorList>
            <person name="Ramos A.M."/>
            <person name="Usie A."/>
            <person name="Barbosa P."/>
            <person name="Barros P.M."/>
            <person name="Capote T."/>
            <person name="Chaves I."/>
            <person name="Simoes F."/>
            <person name="Abreu I."/>
            <person name="Carrasquinho I."/>
            <person name="Faro C."/>
            <person name="Guimaraes J.B."/>
            <person name="Mendonca D."/>
            <person name="Nobrega F."/>
            <person name="Rodrigues L."/>
            <person name="Saibo N.J.M."/>
            <person name="Varela M.C."/>
            <person name="Egas C."/>
            <person name="Matos J."/>
            <person name="Miguel C.M."/>
            <person name="Oliveira M.M."/>
            <person name="Ricardo C.P."/>
            <person name="Goncalves S."/>
        </authorList>
    </citation>
    <scope>NUCLEOTIDE SEQUENCE [LARGE SCALE GENOMIC DNA]</scope>
    <source>
        <strain evidence="2">cv. HL8</strain>
    </source>
</reference>
<dbReference type="EMBL" id="PKMF04000263">
    <property type="protein sequence ID" value="KAK7840402.1"/>
    <property type="molecule type" value="Genomic_DNA"/>
</dbReference>
<dbReference type="Gene3D" id="3.40.50.2000">
    <property type="entry name" value="Glycogen Phosphorylase B"/>
    <property type="match status" value="1"/>
</dbReference>
<protein>
    <submittedName>
        <fullName evidence="1">Udp-glycosyltransferase 91a1</fullName>
    </submittedName>
</protein>
<comment type="caution">
    <text evidence="1">The sequence shown here is derived from an EMBL/GenBank/DDBJ whole genome shotgun (WGS) entry which is preliminary data.</text>
</comment>
<dbReference type="AlphaFoldDB" id="A0AAW0KNN2"/>
<dbReference type="SUPFAM" id="SSF53756">
    <property type="entry name" value="UDP-Glycosyltransferase/glycogen phosphorylase"/>
    <property type="match status" value="1"/>
</dbReference>
<evidence type="ECO:0000313" key="2">
    <source>
        <dbReference type="Proteomes" id="UP000237347"/>
    </source>
</evidence>
<sequence length="67" mass="7671">MANEEKLHIAIFPWLAYGQVMPYFELSKFLAQKGHKVSFISAPKNIYSSPPKFVITDKLSRASFTLH</sequence>
<accession>A0AAW0KNN2</accession>
<name>A0AAW0KNN2_QUESU</name>
<gene>
    <name evidence="1" type="primary">UGT91A1_1</name>
    <name evidence="1" type="ORF">CFP56_016772</name>
</gene>
<dbReference type="Proteomes" id="UP000237347">
    <property type="component" value="Unassembled WGS sequence"/>
</dbReference>
<evidence type="ECO:0000313" key="1">
    <source>
        <dbReference type="EMBL" id="KAK7840402.1"/>
    </source>
</evidence>
<proteinExistence type="predicted"/>